<dbReference type="Proteomes" id="UP000050874">
    <property type="component" value="Unassembled WGS sequence"/>
</dbReference>
<dbReference type="EMBL" id="LIAV01000001">
    <property type="protein sequence ID" value="KRO41428.1"/>
    <property type="molecule type" value="Genomic_DNA"/>
</dbReference>
<dbReference type="Pfam" id="PF11583">
    <property type="entry name" value="AurF"/>
    <property type="match status" value="1"/>
</dbReference>
<name>A0A0R2PU34_9GAMM</name>
<accession>A0A0R2PU34</accession>
<protein>
    <submittedName>
        <fullName evidence="1">Ferritin</fullName>
    </submittedName>
</protein>
<evidence type="ECO:0000313" key="2">
    <source>
        <dbReference type="Proteomes" id="UP000050874"/>
    </source>
</evidence>
<comment type="caution">
    <text evidence="1">The sequence shown here is derived from an EMBL/GenBank/DDBJ whole genome shotgun (WGS) entry which is preliminary data.</text>
</comment>
<dbReference type="InterPro" id="IPR025859">
    <property type="entry name" value="AurF/CmlI"/>
</dbReference>
<dbReference type="CDD" id="cd00657">
    <property type="entry name" value="Ferritin_like"/>
    <property type="match status" value="1"/>
</dbReference>
<dbReference type="InterPro" id="IPR009078">
    <property type="entry name" value="Ferritin-like_SF"/>
</dbReference>
<gene>
    <name evidence="1" type="ORF">ABR63_03125</name>
</gene>
<dbReference type="InterPro" id="IPR012348">
    <property type="entry name" value="RNR-like"/>
</dbReference>
<sequence length="359" mass="42204">MKINYVKNNPRDIRLEEELPPYMTEAVADDIVEIFKTPLAGSYNWDYTIQDNRIKKLYELGKELNWNVELDIDWSRPFVKFTEPVEIFWDEFPPYQKLSYQKKVEFLNHRIAWSQSQFLHGEQGALLVASQLTSCAPTYNAKLYAASQTFDEARHVEAFNKYIQTRIKMMYPIGNALKSILDKILTDPRWDLKFIGMQIIIEGLALAAFQSSRELTKDPVLYDMLGLIIRDEARHVTFGINYLEEFIETLTEEEKEERAQFAFEACWLSRERLLSTDVFERFGWDIEEARQFQLGTDINKHFQKLLFQRVMPNLRRIGLLRDSVKDKFEDLGILEYASSKSDADIDWADLSRPLFEESA</sequence>
<proteinExistence type="predicted"/>
<dbReference type="GO" id="GO:0016491">
    <property type="term" value="F:oxidoreductase activity"/>
    <property type="evidence" value="ECO:0007669"/>
    <property type="project" value="InterPro"/>
</dbReference>
<evidence type="ECO:0000313" key="1">
    <source>
        <dbReference type="EMBL" id="KRO41428.1"/>
    </source>
</evidence>
<organism evidence="1 2">
    <name type="scientific">SAR86 cluster bacterium BACL1 MAG-120920-bin57</name>
    <dbReference type="NCBI Taxonomy" id="1655571"/>
    <lineage>
        <taxon>Bacteria</taxon>
        <taxon>Pseudomonadati</taxon>
        <taxon>Pseudomonadota</taxon>
        <taxon>Gammaproteobacteria</taxon>
        <taxon>SAR86 cluster</taxon>
    </lineage>
</organism>
<dbReference type="Gene3D" id="1.10.620.20">
    <property type="entry name" value="Ribonucleotide Reductase, subunit A"/>
    <property type="match status" value="1"/>
</dbReference>
<dbReference type="SUPFAM" id="SSF47240">
    <property type="entry name" value="Ferritin-like"/>
    <property type="match status" value="1"/>
</dbReference>
<reference evidence="2" key="1">
    <citation type="submission" date="2015-10" db="EMBL/GenBank/DDBJ databases">
        <title>Metagenome-Assembled Genomes uncover a global brackish microbiome.</title>
        <authorList>
            <person name="Hugerth L.W."/>
            <person name="Larsson J."/>
            <person name="Alneberg J."/>
            <person name="Lindh M.V."/>
            <person name="Legrand C."/>
            <person name="Pinhassi J."/>
            <person name="Andersson A."/>
        </authorList>
    </citation>
    <scope>NUCLEOTIDE SEQUENCE [LARGE SCALE GENOMIC DNA]</scope>
</reference>
<dbReference type="AlphaFoldDB" id="A0A0R2PU34"/>